<protein>
    <submittedName>
        <fullName evidence="2">Uncharacterized protein</fullName>
    </submittedName>
</protein>
<reference evidence="3" key="1">
    <citation type="journal article" date="2019" name="Int. J. Syst. Evol. Microbiol.">
        <title>The Global Catalogue of Microorganisms (GCM) 10K type strain sequencing project: providing services to taxonomists for standard genome sequencing and annotation.</title>
        <authorList>
            <consortium name="The Broad Institute Genomics Platform"/>
            <consortium name="The Broad Institute Genome Sequencing Center for Infectious Disease"/>
            <person name="Wu L."/>
            <person name="Ma J."/>
        </authorList>
    </citation>
    <scope>NUCLEOTIDE SEQUENCE [LARGE SCALE GENOMIC DNA]</scope>
    <source>
        <strain evidence="3">CGMCC 1.15474</strain>
    </source>
</reference>
<organism evidence="2 3">
    <name type="scientific">Metabacillus endolithicus</name>
    <dbReference type="NCBI Taxonomy" id="1535204"/>
    <lineage>
        <taxon>Bacteria</taxon>
        <taxon>Bacillati</taxon>
        <taxon>Bacillota</taxon>
        <taxon>Bacilli</taxon>
        <taxon>Bacillales</taxon>
        <taxon>Bacillaceae</taxon>
        <taxon>Metabacillus</taxon>
    </lineage>
</organism>
<evidence type="ECO:0000256" key="1">
    <source>
        <dbReference type="SAM" id="Phobius"/>
    </source>
</evidence>
<comment type="caution">
    <text evidence="2">The sequence shown here is derived from an EMBL/GenBank/DDBJ whole genome shotgun (WGS) entry which is preliminary data.</text>
</comment>
<keyword evidence="1" id="KW-1133">Transmembrane helix</keyword>
<keyword evidence="1" id="KW-0472">Membrane</keyword>
<keyword evidence="1" id="KW-0812">Transmembrane</keyword>
<dbReference type="Proteomes" id="UP001597318">
    <property type="component" value="Unassembled WGS sequence"/>
</dbReference>
<sequence length="174" mass="20504">MRILLGLGIFSGSLFLFSLIPEFMNFMIDIGVVPNEPRFRDSFWFQIQGLFVLWVMLWIIICLGYFIVVLSGGYFDFSLHHKIKKAKKRAIKEFGTDLPYFGYLSKKLINGFYLDVSNYPKMITMYYLSEKGNMSFEDMYSSTTKEDRQKLYLDAKEYYGLPEMSEYDLLSHVK</sequence>
<gene>
    <name evidence="2" type="ORF">ACFSKK_23245</name>
</gene>
<evidence type="ECO:0000313" key="2">
    <source>
        <dbReference type="EMBL" id="MFD2216594.1"/>
    </source>
</evidence>
<dbReference type="RefSeq" id="WP_247347382.1">
    <property type="nucleotide sequence ID" value="NZ_CP095551.1"/>
</dbReference>
<accession>A0ABW5C4H2</accession>
<proteinExistence type="predicted"/>
<feature type="transmembrane region" description="Helical" evidence="1">
    <location>
        <begin position="51"/>
        <end position="75"/>
    </location>
</feature>
<keyword evidence="3" id="KW-1185">Reference proteome</keyword>
<evidence type="ECO:0000313" key="3">
    <source>
        <dbReference type="Proteomes" id="UP001597318"/>
    </source>
</evidence>
<name>A0ABW5C4H2_9BACI</name>
<dbReference type="EMBL" id="JBHUIK010000007">
    <property type="protein sequence ID" value="MFD2216594.1"/>
    <property type="molecule type" value="Genomic_DNA"/>
</dbReference>